<protein>
    <submittedName>
        <fullName evidence="1">Uncharacterized protein</fullName>
    </submittedName>
</protein>
<dbReference type="RefSeq" id="WP_034720532.1">
    <property type="nucleotide sequence ID" value="NZ_AWQS01000236.1"/>
</dbReference>
<organism evidence="1 2">
    <name type="scientific">Intrasporangium chromatireducens Q5-1</name>
    <dbReference type="NCBI Taxonomy" id="584657"/>
    <lineage>
        <taxon>Bacteria</taxon>
        <taxon>Bacillati</taxon>
        <taxon>Actinomycetota</taxon>
        <taxon>Actinomycetes</taxon>
        <taxon>Micrococcales</taxon>
        <taxon>Intrasporangiaceae</taxon>
        <taxon>Intrasporangium</taxon>
    </lineage>
</organism>
<comment type="caution">
    <text evidence="1">The sequence shown here is derived from an EMBL/GenBank/DDBJ whole genome shotgun (WGS) entry which is preliminary data.</text>
</comment>
<dbReference type="Proteomes" id="UP000019494">
    <property type="component" value="Unassembled WGS sequence"/>
</dbReference>
<name>W9GE62_9MICO</name>
<evidence type="ECO:0000313" key="1">
    <source>
        <dbReference type="EMBL" id="EWT04486.1"/>
    </source>
</evidence>
<accession>W9GE62</accession>
<sequence length="101" mass="10582">MRYTVDPNALNAGADHIARALEHLGSLRLEEDLGPLRFAFAGGVTVGGLKAITNQWDIQLSGARGQLRILGSALVQAADGYGGLESLTAQQLRAVGPQADE</sequence>
<dbReference type="AlphaFoldDB" id="W9GE62"/>
<gene>
    <name evidence="1" type="ORF">N864_12680</name>
</gene>
<evidence type="ECO:0000313" key="2">
    <source>
        <dbReference type="Proteomes" id="UP000019494"/>
    </source>
</evidence>
<proteinExistence type="predicted"/>
<reference evidence="2" key="1">
    <citation type="submission" date="2013-08" db="EMBL/GenBank/DDBJ databases">
        <title>Intrasporangium oryzae NRRL B-24470.</title>
        <authorList>
            <person name="Liu H."/>
            <person name="Wang G."/>
        </authorList>
    </citation>
    <scope>NUCLEOTIDE SEQUENCE [LARGE SCALE GENOMIC DNA]</scope>
    <source>
        <strain evidence="2">Q5-1</strain>
    </source>
</reference>
<dbReference type="EMBL" id="AWQS01000236">
    <property type="protein sequence ID" value="EWT04486.1"/>
    <property type="molecule type" value="Genomic_DNA"/>
</dbReference>
<keyword evidence="2" id="KW-1185">Reference proteome</keyword>